<organism evidence="1 2">
    <name type="scientific">Nephila pilipes</name>
    <name type="common">Giant wood spider</name>
    <name type="synonym">Nephila maculata</name>
    <dbReference type="NCBI Taxonomy" id="299642"/>
    <lineage>
        <taxon>Eukaryota</taxon>
        <taxon>Metazoa</taxon>
        <taxon>Ecdysozoa</taxon>
        <taxon>Arthropoda</taxon>
        <taxon>Chelicerata</taxon>
        <taxon>Arachnida</taxon>
        <taxon>Araneae</taxon>
        <taxon>Araneomorphae</taxon>
        <taxon>Entelegynae</taxon>
        <taxon>Araneoidea</taxon>
        <taxon>Nephilidae</taxon>
        <taxon>Nephila</taxon>
    </lineage>
</organism>
<accession>A0A8X6PPN8</accession>
<gene>
    <name evidence="1" type="ORF">NPIL_626841</name>
</gene>
<reference evidence="1" key="1">
    <citation type="submission" date="2020-08" db="EMBL/GenBank/DDBJ databases">
        <title>Multicomponent nature underlies the extraordinary mechanical properties of spider dragline silk.</title>
        <authorList>
            <person name="Kono N."/>
            <person name="Nakamura H."/>
            <person name="Mori M."/>
            <person name="Yoshida Y."/>
            <person name="Ohtoshi R."/>
            <person name="Malay A.D."/>
            <person name="Moran D.A.P."/>
            <person name="Tomita M."/>
            <person name="Numata K."/>
            <person name="Arakawa K."/>
        </authorList>
    </citation>
    <scope>NUCLEOTIDE SEQUENCE</scope>
</reference>
<keyword evidence="2" id="KW-1185">Reference proteome</keyword>
<dbReference type="EMBL" id="BMAW01070756">
    <property type="protein sequence ID" value="GFT74886.1"/>
    <property type="molecule type" value="Genomic_DNA"/>
</dbReference>
<sequence>MRCSNHHTRAERQASYFRCMEAQTLSIFPSRCQVIKDPVREEANSLIHQGRSLEGKCGLGGATNTIVVTGRCPNRLWLEIRVMEYGTNNR</sequence>
<evidence type="ECO:0000313" key="1">
    <source>
        <dbReference type="EMBL" id="GFT74886.1"/>
    </source>
</evidence>
<dbReference type="AlphaFoldDB" id="A0A8X6PPN8"/>
<dbReference type="Proteomes" id="UP000887013">
    <property type="component" value="Unassembled WGS sequence"/>
</dbReference>
<proteinExistence type="predicted"/>
<comment type="caution">
    <text evidence="1">The sequence shown here is derived from an EMBL/GenBank/DDBJ whole genome shotgun (WGS) entry which is preliminary data.</text>
</comment>
<name>A0A8X6PPN8_NEPPI</name>
<evidence type="ECO:0000313" key="2">
    <source>
        <dbReference type="Proteomes" id="UP000887013"/>
    </source>
</evidence>
<protein>
    <submittedName>
        <fullName evidence="1">Uncharacterized protein</fullName>
    </submittedName>
</protein>